<feature type="domain" description="V-type proton ATPase subunit S1/VOA1 transmembrane" evidence="12">
    <location>
        <begin position="220"/>
        <end position="259"/>
    </location>
</feature>
<accession>A0ABR1HX21</accession>
<sequence length="269" mass="29224">MRLQLLASALAFAVPSAAFSDSSPLILLSTSAFPGASTSNQIRTSSSAIEEAKNILSACPSDRYLFVSQPGINSADLASSICAMPYLCRAVDDSRIQGKLIVSEVVGHLTKAGLENFVTTACEQKNKHVTVEELSLPPLTSNRAGSLADSDDALSRSLHGLSSSESYTILFVGTPGKQIYEPEFDDRLRMDLKRDLRSSPMRRADNGTERDRRPLFEKYQFFTPGIFMAIITAIVLFSILFVGLRALASLEVSYGAFDKEMGPAAQKKQ</sequence>
<protein>
    <recommendedName>
        <fullName evidence="3">Protein BIG1</fullName>
    </recommendedName>
</protein>
<dbReference type="EMBL" id="JAZAVK010000081">
    <property type="protein sequence ID" value="KAK7425482.1"/>
    <property type="molecule type" value="Genomic_DNA"/>
</dbReference>
<proteinExistence type="inferred from homology"/>
<evidence type="ECO:0000256" key="6">
    <source>
        <dbReference type="ARBA" id="ARBA00022824"/>
    </source>
</evidence>
<organism evidence="13 14">
    <name type="scientific">Neonectria magnoliae</name>
    <dbReference type="NCBI Taxonomy" id="2732573"/>
    <lineage>
        <taxon>Eukaryota</taxon>
        <taxon>Fungi</taxon>
        <taxon>Dikarya</taxon>
        <taxon>Ascomycota</taxon>
        <taxon>Pezizomycotina</taxon>
        <taxon>Sordariomycetes</taxon>
        <taxon>Hypocreomycetidae</taxon>
        <taxon>Hypocreales</taxon>
        <taxon>Nectriaceae</taxon>
        <taxon>Neonectria</taxon>
    </lineage>
</organism>
<dbReference type="PANTHER" id="PTHR28285">
    <property type="entry name" value="PROTEIN BIG1"/>
    <property type="match status" value="1"/>
</dbReference>
<reference evidence="13 14" key="1">
    <citation type="journal article" date="2025" name="Microbiol. Resour. Announc.">
        <title>Draft genome sequences for Neonectria magnoliae and Neonectria punicea, canker pathogens of Liriodendron tulipifera and Acer saccharum in West Virginia.</title>
        <authorList>
            <person name="Petronek H.M."/>
            <person name="Kasson M.T."/>
            <person name="Metheny A.M."/>
            <person name="Stauder C.M."/>
            <person name="Lovett B."/>
            <person name="Lynch S.C."/>
            <person name="Garnas J.R."/>
            <person name="Kasson L.R."/>
            <person name="Stajich J.E."/>
        </authorList>
    </citation>
    <scope>NUCLEOTIDE SEQUENCE [LARGE SCALE GENOMIC DNA]</scope>
    <source>
        <strain evidence="13 14">NRRL 64651</strain>
    </source>
</reference>
<evidence type="ECO:0000256" key="5">
    <source>
        <dbReference type="ARBA" id="ARBA00022729"/>
    </source>
</evidence>
<keyword evidence="14" id="KW-1185">Reference proteome</keyword>
<comment type="similarity">
    <text evidence="2">Belongs to the BIG1 family.</text>
</comment>
<keyword evidence="9" id="KW-0961">Cell wall biogenesis/degradation</keyword>
<keyword evidence="4 10" id="KW-0812">Transmembrane</keyword>
<evidence type="ECO:0000256" key="7">
    <source>
        <dbReference type="ARBA" id="ARBA00022989"/>
    </source>
</evidence>
<evidence type="ECO:0000313" key="13">
    <source>
        <dbReference type="EMBL" id="KAK7425482.1"/>
    </source>
</evidence>
<evidence type="ECO:0000313" key="14">
    <source>
        <dbReference type="Proteomes" id="UP001498421"/>
    </source>
</evidence>
<evidence type="ECO:0000256" key="9">
    <source>
        <dbReference type="ARBA" id="ARBA00023316"/>
    </source>
</evidence>
<evidence type="ECO:0000256" key="3">
    <source>
        <dbReference type="ARBA" id="ARBA00022089"/>
    </source>
</evidence>
<dbReference type="InterPro" id="IPR037654">
    <property type="entry name" value="Big1"/>
</dbReference>
<keyword evidence="8 10" id="KW-0472">Membrane</keyword>
<comment type="caution">
    <text evidence="13">The sequence shown here is derived from an EMBL/GenBank/DDBJ whole genome shotgun (WGS) entry which is preliminary data.</text>
</comment>
<feature type="signal peptide" evidence="11">
    <location>
        <begin position="1"/>
        <end position="18"/>
    </location>
</feature>
<dbReference type="Proteomes" id="UP001498421">
    <property type="component" value="Unassembled WGS sequence"/>
</dbReference>
<comment type="subcellular location">
    <subcellularLocation>
        <location evidence="1">Endoplasmic reticulum membrane</location>
        <topology evidence="1">Single-pass type I membrane protein</topology>
    </subcellularLocation>
</comment>
<evidence type="ECO:0000256" key="11">
    <source>
        <dbReference type="SAM" id="SignalP"/>
    </source>
</evidence>
<evidence type="ECO:0000256" key="2">
    <source>
        <dbReference type="ARBA" id="ARBA00008203"/>
    </source>
</evidence>
<feature type="transmembrane region" description="Helical" evidence="10">
    <location>
        <begin position="221"/>
        <end position="244"/>
    </location>
</feature>
<name>A0ABR1HX21_9HYPO</name>
<dbReference type="Pfam" id="PF20520">
    <property type="entry name" value="Ac45-VOA1_TM"/>
    <property type="match status" value="1"/>
</dbReference>
<gene>
    <name evidence="13" type="ORF">QQZ08_008047</name>
</gene>
<keyword evidence="6" id="KW-0256">Endoplasmic reticulum</keyword>
<keyword evidence="7 10" id="KW-1133">Transmembrane helix</keyword>
<evidence type="ECO:0000256" key="1">
    <source>
        <dbReference type="ARBA" id="ARBA00004115"/>
    </source>
</evidence>
<evidence type="ECO:0000259" key="12">
    <source>
        <dbReference type="Pfam" id="PF20520"/>
    </source>
</evidence>
<keyword evidence="5 11" id="KW-0732">Signal</keyword>
<feature type="chain" id="PRO_5046341861" description="Protein BIG1" evidence="11">
    <location>
        <begin position="19"/>
        <end position="269"/>
    </location>
</feature>
<evidence type="ECO:0000256" key="8">
    <source>
        <dbReference type="ARBA" id="ARBA00023136"/>
    </source>
</evidence>
<dbReference type="InterPro" id="IPR046756">
    <property type="entry name" value="VAS1/VOA1_TM"/>
</dbReference>
<evidence type="ECO:0000256" key="4">
    <source>
        <dbReference type="ARBA" id="ARBA00022692"/>
    </source>
</evidence>
<dbReference type="PANTHER" id="PTHR28285:SF1">
    <property type="entry name" value="PROTEIN BIG1"/>
    <property type="match status" value="1"/>
</dbReference>
<evidence type="ECO:0000256" key="10">
    <source>
        <dbReference type="SAM" id="Phobius"/>
    </source>
</evidence>